<evidence type="ECO:0000313" key="2">
    <source>
        <dbReference type="EMBL" id="JAD16355.1"/>
    </source>
</evidence>
<feature type="compositionally biased region" description="Low complexity" evidence="1">
    <location>
        <begin position="1"/>
        <end position="14"/>
    </location>
</feature>
<protein>
    <submittedName>
        <fullName evidence="2">Uncharacterized protein</fullName>
    </submittedName>
</protein>
<sequence length="80" mass="8487">MASRSAPAATSSASEPKTPAEFASGSTKRCRCTHAPQKPPLRARARRDHAARPVPPYPNATPGPKSPARRRGKEKATTPT</sequence>
<organism evidence="2">
    <name type="scientific">Arundo donax</name>
    <name type="common">Giant reed</name>
    <name type="synonym">Donax arundinaceus</name>
    <dbReference type="NCBI Taxonomy" id="35708"/>
    <lineage>
        <taxon>Eukaryota</taxon>
        <taxon>Viridiplantae</taxon>
        <taxon>Streptophyta</taxon>
        <taxon>Embryophyta</taxon>
        <taxon>Tracheophyta</taxon>
        <taxon>Spermatophyta</taxon>
        <taxon>Magnoliopsida</taxon>
        <taxon>Liliopsida</taxon>
        <taxon>Poales</taxon>
        <taxon>Poaceae</taxon>
        <taxon>PACMAD clade</taxon>
        <taxon>Arundinoideae</taxon>
        <taxon>Arundineae</taxon>
        <taxon>Arundo</taxon>
    </lineage>
</organism>
<evidence type="ECO:0000256" key="1">
    <source>
        <dbReference type="SAM" id="MobiDB-lite"/>
    </source>
</evidence>
<proteinExistence type="predicted"/>
<reference evidence="2" key="1">
    <citation type="submission" date="2014-09" db="EMBL/GenBank/DDBJ databases">
        <authorList>
            <person name="Magalhaes I.L.F."/>
            <person name="Oliveira U."/>
            <person name="Santos F.R."/>
            <person name="Vidigal T.H.D.A."/>
            <person name="Brescovit A.D."/>
            <person name="Santos A.J."/>
        </authorList>
    </citation>
    <scope>NUCLEOTIDE SEQUENCE</scope>
    <source>
        <tissue evidence="2">Shoot tissue taken approximately 20 cm above the soil surface</tissue>
    </source>
</reference>
<name>A0A0A8XUJ8_ARUDO</name>
<dbReference type="AlphaFoldDB" id="A0A0A8XUJ8"/>
<reference evidence="2" key="2">
    <citation type="journal article" date="2015" name="Data Brief">
        <title>Shoot transcriptome of the giant reed, Arundo donax.</title>
        <authorList>
            <person name="Barrero R.A."/>
            <person name="Guerrero F.D."/>
            <person name="Moolhuijzen P."/>
            <person name="Goolsby J.A."/>
            <person name="Tidwell J."/>
            <person name="Bellgard S.E."/>
            <person name="Bellgard M.I."/>
        </authorList>
    </citation>
    <scope>NUCLEOTIDE SEQUENCE</scope>
    <source>
        <tissue evidence="2">Shoot tissue taken approximately 20 cm above the soil surface</tissue>
    </source>
</reference>
<feature type="compositionally biased region" description="Pro residues" evidence="1">
    <location>
        <begin position="53"/>
        <end position="65"/>
    </location>
</feature>
<feature type="region of interest" description="Disordered" evidence="1">
    <location>
        <begin position="1"/>
        <end position="80"/>
    </location>
</feature>
<accession>A0A0A8XUJ8</accession>
<dbReference type="EMBL" id="GBRH01281540">
    <property type="protein sequence ID" value="JAD16355.1"/>
    <property type="molecule type" value="Transcribed_RNA"/>
</dbReference>